<name>A0A553YVE7_9ACTN</name>
<evidence type="ECO:0000313" key="4">
    <source>
        <dbReference type="Proteomes" id="UP000320888"/>
    </source>
</evidence>
<keyword evidence="1" id="KW-0732">Signal</keyword>
<proteinExistence type="predicted"/>
<feature type="signal peptide" evidence="1">
    <location>
        <begin position="1"/>
        <end position="37"/>
    </location>
</feature>
<dbReference type="InterPro" id="IPR036366">
    <property type="entry name" value="PGBDSf"/>
</dbReference>
<evidence type="ECO:0000256" key="1">
    <source>
        <dbReference type="SAM" id="SignalP"/>
    </source>
</evidence>
<evidence type="ECO:0000313" key="3">
    <source>
        <dbReference type="EMBL" id="TSB33149.1"/>
    </source>
</evidence>
<dbReference type="InterPro" id="IPR036365">
    <property type="entry name" value="PGBD-like_sf"/>
</dbReference>
<feature type="chain" id="PRO_5022108240" evidence="1">
    <location>
        <begin position="38"/>
        <end position="120"/>
    </location>
</feature>
<dbReference type="EMBL" id="VKLS01000420">
    <property type="protein sequence ID" value="TSB33149.1"/>
    <property type="molecule type" value="Genomic_DNA"/>
</dbReference>
<feature type="domain" description="Peptidoglycan binding-like" evidence="2">
    <location>
        <begin position="62"/>
        <end position="118"/>
    </location>
</feature>
<protein>
    <submittedName>
        <fullName evidence="3">Peptidoglycan-binding protein</fullName>
    </submittedName>
</protein>
<evidence type="ECO:0000259" key="2">
    <source>
        <dbReference type="Pfam" id="PF01471"/>
    </source>
</evidence>
<dbReference type="InterPro" id="IPR002477">
    <property type="entry name" value="Peptidoglycan-bd-like"/>
</dbReference>
<dbReference type="SUPFAM" id="SSF47090">
    <property type="entry name" value="PGBD-like"/>
    <property type="match status" value="1"/>
</dbReference>
<comment type="caution">
    <text evidence="3">The sequence shown here is derived from an EMBL/GenBank/DDBJ whole genome shotgun (WGS) entry which is preliminary data.</text>
</comment>
<dbReference type="Gene3D" id="1.10.101.10">
    <property type="entry name" value="PGBD-like superfamily/PGBD"/>
    <property type="match status" value="1"/>
</dbReference>
<reference evidence="3 4" key="1">
    <citation type="submission" date="2019-07" db="EMBL/GenBank/DDBJ databases">
        <title>Draft genome for Streptomyces benahoarensis MZ03-48.</title>
        <authorList>
            <person name="Gonzalez-Pimentel J.L."/>
        </authorList>
    </citation>
    <scope>NUCLEOTIDE SEQUENCE [LARGE SCALE GENOMIC DNA]</scope>
    <source>
        <strain evidence="3 4">MZ03-48</strain>
    </source>
</reference>
<accession>A0A553YVE7</accession>
<dbReference type="Pfam" id="PF01471">
    <property type="entry name" value="PG_binding_1"/>
    <property type="match status" value="1"/>
</dbReference>
<keyword evidence="4" id="KW-1185">Reference proteome</keyword>
<dbReference type="Proteomes" id="UP000320888">
    <property type="component" value="Unassembled WGS sequence"/>
</dbReference>
<sequence length="120" mass="12852">MRITSLHRTIRRPAALAAATGLITAALLTGSAPAAQAAAGPDPRAACAYYNGTALTVYGQRNDRVKQVQCLLANRKYLPWSSLTGYFGDQTRAAVKKFQKASHLTADGKVGKKTWKALYA</sequence>
<organism evidence="3 4">
    <name type="scientific">Streptomyces benahoarensis</name>
    <dbReference type="NCBI Taxonomy" id="2595054"/>
    <lineage>
        <taxon>Bacteria</taxon>
        <taxon>Bacillati</taxon>
        <taxon>Actinomycetota</taxon>
        <taxon>Actinomycetes</taxon>
        <taxon>Kitasatosporales</taxon>
        <taxon>Streptomycetaceae</taxon>
        <taxon>Streptomyces</taxon>
    </lineage>
</organism>
<dbReference type="AlphaFoldDB" id="A0A553YVE7"/>
<dbReference type="OrthoDB" id="9815541at2"/>
<gene>
    <name evidence="3" type="ORF">FNZ23_24100</name>
</gene>